<organism evidence="15 16">
    <name type="scientific">Cytospora mali</name>
    <name type="common">Apple Valsa canker fungus</name>
    <name type="synonym">Valsa mali</name>
    <dbReference type="NCBI Taxonomy" id="578113"/>
    <lineage>
        <taxon>Eukaryota</taxon>
        <taxon>Fungi</taxon>
        <taxon>Dikarya</taxon>
        <taxon>Ascomycota</taxon>
        <taxon>Pezizomycotina</taxon>
        <taxon>Sordariomycetes</taxon>
        <taxon>Sordariomycetidae</taxon>
        <taxon>Diaporthales</taxon>
        <taxon>Cytosporaceae</taxon>
        <taxon>Cytospora</taxon>
    </lineage>
</organism>
<dbReference type="InterPro" id="IPR018850">
    <property type="entry name" value="Mt_escape_2_C"/>
</dbReference>
<accession>A0A194VTB1</accession>
<evidence type="ECO:0000259" key="14">
    <source>
        <dbReference type="Pfam" id="PF10443"/>
    </source>
</evidence>
<dbReference type="Pfam" id="PF00076">
    <property type="entry name" value="RRM_1"/>
    <property type="match status" value="1"/>
</dbReference>
<dbReference type="InterPro" id="IPR039627">
    <property type="entry name" value="Yme2_C"/>
</dbReference>
<keyword evidence="11" id="KW-0507">mRNA processing</keyword>
<keyword evidence="6" id="KW-0809">Transit peptide</keyword>
<dbReference type="EMBL" id="CM003100">
    <property type="protein sequence ID" value="KUI67436.1"/>
    <property type="molecule type" value="Genomic_DNA"/>
</dbReference>
<reference evidence="15" key="1">
    <citation type="submission" date="2014-12" db="EMBL/GenBank/DDBJ databases">
        <title>Genome Sequence of Valsa Canker Pathogens Uncovers a Specific Adaption of Colonization on Woody Bark.</title>
        <authorList>
            <person name="Yin Z."/>
            <person name="Liu H."/>
            <person name="Gao X."/>
            <person name="Li Z."/>
            <person name="Song N."/>
            <person name="Ke X."/>
            <person name="Dai Q."/>
            <person name="Wu Y."/>
            <person name="Sun Y."/>
            <person name="Xu J.-R."/>
            <person name="Kang Z.K."/>
            <person name="Wang L."/>
            <person name="Huang L."/>
        </authorList>
    </citation>
    <scope>NUCLEOTIDE SEQUENCE [LARGE SCALE GENOMIC DNA]</scope>
    <source>
        <strain evidence="15">03-8</strain>
    </source>
</reference>
<keyword evidence="16" id="KW-1185">Reference proteome</keyword>
<dbReference type="GO" id="GO:0005743">
    <property type="term" value="C:mitochondrial inner membrane"/>
    <property type="evidence" value="ECO:0007669"/>
    <property type="project" value="UniProtKB-SubCell"/>
</dbReference>
<dbReference type="PANTHER" id="PTHR32198:SF2">
    <property type="entry name" value="MITOCHONDRIAL ESCAPE PROTEIN 2"/>
    <property type="match status" value="1"/>
</dbReference>
<evidence type="ECO:0000313" key="16">
    <source>
        <dbReference type="Proteomes" id="UP000078559"/>
    </source>
</evidence>
<dbReference type="Gene3D" id="3.30.70.330">
    <property type="match status" value="1"/>
</dbReference>
<comment type="similarity">
    <text evidence="2 11">Belongs to the YME2 family.</text>
</comment>
<dbReference type="InterPro" id="IPR000504">
    <property type="entry name" value="RRM_dom"/>
</dbReference>
<evidence type="ECO:0000256" key="6">
    <source>
        <dbReference type="ARBA" id="ARBA00022946"/>
    </source>
</evidence>
<comment type="function">
    <text evidence="10 11">Plays a role in maintaining the mitochondrial genome and in controlling the mtDNA escape. Involved in the regulation of mtDNA nucleotide structure and number. May have a dispensable role in early maturation of pre-rRNA.</text>
</comment>
<dbReference type="AlphaFoldDB" id="A0A194VTB1"/>
<evidence type="ECO:0000313" key="15">
    <source>
        <dbReference type="EMBL" id="KUI67436.1"/>
    </source>
</evidence>
<evidence type="ECO:0000256" key="1">
    <source>
        <dbReference type="ARBA" id="ARBA00004434"/>
    </source>
</evidence>
<evidence type="ECO:0000256" key="5">
    <source>
        <dbReference type="ARBA" id="ARBA00022792"/>
    </source>
</evidence>
<evidence type="ECO:0000256" key="7">
    <source>
        <dbReference type="ARBA" id="ARBA00022989"/>
    </source>
</evidence>
<dbReference type="OrthoDB" id="10267654at2759"/>
<dbReference type="InterPro" id="IPR012677">
    <property type="entry name" value="Nucleotide-bd_a/b_plait_sf"/>
</dbReference>
<dbReference type="InterPro" id="IPR035979">
    <property type="entry name" value="RBD_domain_sf"/>
</dbReference>
<evidence type="ECO:0000256" key="10">
    <source>
        <dbReference type="ARBA" id="ARBA00025276"/>
    </source>
</evidence>
<dbReference type="Proteomes" id="UP000078559">
    <property type="component" value="Chromosome 3"/>
</dbReference>
<evidence type="ECO:0000256" key="3">
    <source>
        <dbReference type="ARBA" id="ARBA00020222"/>
    </source>
</evidence>
<dbReference type="SUPFAM" id="SSF54928">
    <property type="entry name" value="RNA-binding domain, RBD"/>
    <property type="match status" value="1"/>
</dbReference>
<protein>
    <recommendedName>
        <fullName evidence="3 11">Mitochondrial escape protein 2</fullName>
    </recommendedName>
</protein>
<evidence type="ECO:0000256" key="11">
    <source>
        <dbReference type="RuleBase" id="RU367108"/>
    </source>
</evidence>
<gene>
    <name evidence="15" type="ORF">VM1G_03369</name>
</gene>
<dbReference type="PANTHER" id="PTHR32198">
    <property type="entry name" value="MITOCHONDRIAL ESCAPE PROTEIN 2"/>
    <property type="match status" value="1"/>
</dbReference>
<evidence type="ECO:0000256" key="12">
    <source>
        <dbReference type="SAM" id="MobiDB-lite"/>
    </source>
</evidence>
<proteinExistence type="inferred from homology"/>
<dbReference type="GO" id="GO:0003723">
    <property type="term" value="F:RNA binding"/>
    <property type="evidence" value="ECO:0007669"/>
    <property type="project" value="UniProtKB-UniRule"/>
</dbReference>
<dbReference type="InterPro" id="IPR027417">
    <property type="entry name" value="P-loop_NTPase"/>
</dbReference>
<evidence type="ECO:0000256" key="2">
    <source>
        <dbReference type="ARBA" id="ARBA00010320"/>
    </source>
</evidence>
<keyword evidence="11" id="KW-0694">RNA-binding</keyword>
<keyword evidence="4" id="KW-0812">Transmembrane</keyword>
<evidence type="ECO:0000256" key="9">
    <source>
        <dbReference type="ARBA" id="ARBA00023136"/>
    </source>
</evidence>
<keyword evidence="7" id="KW-1133">Transmembrane helix</keyword>
<dbReference type="SUPFAM" id="SSF52540">
    <property type="entry name" value="P-loop containing nucleoside triphosphate hydrolases"/>
    <property type="match status" value="1"/>
</dbReference>
<dbReference type="GO" id="GO:0006397">
    <property type="term" value="P:mRNA processing"/>
    <property type="evidence" value="ECO:0007669"/>
    <property type="project" value="UniProtKB-UniRule"/>
</dbReference>
<evidence type="ECO:0000259" key="13">
    <source>
        <dbReference type="Pfam" id="PF00076"/>
    </source>
</evidence>
<keyword evidence="9" id="KW-0472">Membrane</keyword>
<feature type="region of interest" description="Disordered" evidence="12">
    <location>
        <begin position="31"/>
        <end position="51"/>
    </location>
</feature>
<feature type="domain" description="Mitochondrial escape protein 2 C-terminal" evidence="14">
    <location>
        <begin position="417"/>
        <end position="850"/>
    </location>
</feature>
<keyword evidence="8 11" id="KW-0496">Mitochondrion</keyword>
<sequence length="893" mass="99510">MIPRRLLLGPVRAQSLAGRALHSQYRPLHLPGLSPSSTRDVHPTEVASSGTVSSGIVASGLSPSGSLSRGPRSTRPIALQRWKSTITGNKKSGHIYAAPNESIVFFDNLFPLKLSYGWLSYLIGRPWGTDEDLTGLLQKFDNSALGLANPINLVKRSIPDDGSLKVTEIIPRLKDGGAFVKFSHPAETLPTQIEETLVKYLQEKPIKPWFNPFRSIQVGLVKGVPWLEDLAAHYPKSRVKIEFIAKEPGAEAVELSQETLFSIFRKYGKIADIIPQPSDSKVLPKYAHIDFAFVRNAVMAKNCLHGIIVSEKTGGGKTGTKLRLSYERIVKGHRIWDWLSNHPRIVVPLVAALLAAITVVIFDPIREFFIKSHIQKSFSLSDNKIFQWFKRQTNDITLAFRRHKAEEAGMTALFTHRRDAIEQIQKWLMESADTFIVVQGPRGSGKEELVLDQALGGRKDVLLIDCKSIVEARGESGTIKKLASEVGYRPVFSWANQVSSLIDLAVQSTTGVKSGFSETLDSQLNKILHNTATALKKVSLESRDKDDDDDKLNDDAYLEAHPERRAVVVFDNFLLKNEETSIVYDKLSEWAAALVQANIAHVVFLTSDTSYSKSLTKALPDRVFRSIALGDLSPDVAKKYVMSRLFQTNPKDKSTEAANERKKANELEKLRDQKELDEVIEVLGGRLTDLEILARRMKSGQTPKEAVKEIIDQSASEILKLYLLPNKGDRKYSTEQAWHLIKEIAKKESLRYNEVLLSNTFALSTSPGVENGEVALENLVNAELITVKSHRGRPQVIQAGKPVYQAAFNALLSDPVLKAKMDLAVLTELAKVEAKTIDKVESELSLLGSLPRQPWETTERINYLLTKLHVSQSKIVDFEKEMAGLKKVLARET</sequence>
<feature type="domain" description="RRM" evidence="13">
    <location>
        <begin position="255"/>
        <end position="312"/>
    </location>
</feature>
<name>A0A194VTB1_CYTMA</name>
<comment type="subcellular location">
    <subcellularLocation>
        <location evidence="1 11">Mitochondrion inner membrane</location>
        <topology evidence="1 11">Single-pass membrane protein</topology>
    </subcellularLocation>
</comment>
<evidence type="ECO:0000256" key="4">
    <source>
        <dbReference type="ARBA" id="ARBA00022692"/>
    </source>
</evidence>
<keyword evidence="5 11" id="KW-0999">Mitochondrion inner membrane</keyword>
<evidence type="ECO:0000256" key="8">
    <source>
        <dbReference type="ARBA" id="ARBA00023128"/>
    </source>
</evidence>
<dbReference type="Pfam" id="PF10443">
    <property type="entry name" value="RNA12"/>
    <property type="match status" value="1"/>
</dbReference>